<name>A6X2J2_BRUA4</name>
<accession>A6X2J2</accession>
<dbReference type="EMBL" id="CP000758">
    <property type="protein sequence ID" value="ABS15446.1"/>
    <property type="molecule type" value="Genomic_DNA"/>
</dbReference>
<evidence type="ECO:0000313" key="1">
    <source>
        <dbReference type="EMBL" id="ABS15446.1"/>
    </source>
</evidence>
<dbReference type="PANTHER" id="PTHR43179">
    <property type="entry name" value="RHAMNOSYLTRANSFERASE WBBL"/>
    <property type="match status" value="1"/>
</dbReference>
<dbReference type="AlphaFoldDB" id="A6X2J2"/>
<protein>
    <submittedName>
        <fullName evidence="1">Glycosyltransferase-like protein</fullName>
    </submittedName>
</protein>
<dbReference type="CAZy" id="GT2">
    <property type="family name" value="Glycosyltransferase Family 2"/>
</dbReference>
<sequence length="289" mass="33026">MLNQAIDVNCVFGRDHHRHLNEILIPSLLKATKRNIRFNVVNYAGPSDLDVFLDVSERIEVSVVRQETGAAIGFAEGHNLLAKNAQSTVFVIINPDCILHDSAIDRLIDRYAATKKPVGIVEGRQWPFEHPKEYDPLDLTTPWASGAFCLFDTELYRSIGGMDERFFLYLEDVDVSWRMWLQGASVVYEPRAVTTHFTGGYFYRDDLLENEKFFSIRNFILLSRKFFGEDGEGKALEMLKNFPDKEVVAASINDIRENFQSFSPIKGIDLTKTPQIKITGINQFHEIRS</sequence>
<dbReference type="RefSeq" id="WP_012092497.1">
    <property type="nucleotide sequence ID" value="NC_009667.1"/>
</dbReference>
<dbReference type="STRING" id="439375.Oant_2736"/>
<dbReference type="HOGENOM" id="CLU_962567_0_0_5"/>
<dbReference type="Proteomes" id="UP000002301">
    <property type="component" value="Chromosome 1"/>
</dbReference>
<keyword evidence="2" id="KW-1185">Reference proteome</keyword>
<gene>
    <name evidence="1" type="ordered locus">Oant_2736</name>
</gene>
<dbReference type="InterPro" id="IPR029044">
    <property type="entry name" value="Nucleotide-diphossugar_trans"/>
</dbReference>
<dbReference type="KEGG" id="oan:Oant_2736"/>
<reference evidence="1 2" key="1">
    <citation type="journal article" date="2011" name="J. Bacteriol.">
        <title>Genome of Ochrobactrum anthropi ATCC 49188 T, a versatile opportunistic pathogen and symbiont of several eukaryotic hosts.</title>
        <authorList>
            <person name="Chain P.S."/>
            <person name="Lang D.M."/>
            <person name="Comerci D.J."/>
            <person name="Malfatti S.A."/>
            <person name="Vergez L.M."/>
            <person name="Shin M."/>
            <person name="Ugalde R.A."/>
            <person name="Garcia E."/>
            <person name="Tolmasky M.E."/>
        </authorList>
    </citation>
    <scope>NUCLEOTIDE SEQUENCE [LARGE SCALE GENOMIC DNA]</scope>
    <source>
        <strain evidence="2">ATCC 49188 / DSM 6882 / CCUG 24695 / JCM 21032 / LMG 3331 / NBRC 15819 / NCTC 12168 / Alc 37</strain>
    </source>
</reference>
<dbReference type="eggNOG" id="COG1216">
    <property type="taxonomic scope" value="Bacteria"/>
</dbReference>
<organism evidence="1 2">
    <name type="scientific">Brucella anthropi (strain ATCC 49188 / DSM 6882 / CCUG 24695 / JCM 21032 / LMG 3331 / NBRC 15819 / NCTC 12168 / Alc 37)</name>
    <name type="common">Ochrobactrum anthropi</name>
    <dbReference type="NCBI Taxonomy" id="439375"/>
    <lineage>
        <taxon>Bacteria</taxon>
        <taxon>Pseudomonadati</taxon>
        <taxon>Pseudomonadota</taxon>
        <taxon>Alphaproteobacteria</taxon>
        <taxon>Hyphomicrobiales</taxon>
        <taxon>Brucellaceae</taxon>
        <taxon>Brucella/Ochrobactrum group</taxon>
        <taxon>Brucella</taxon>
    </lineage>
</organism>
<proteinExistence type="predicted"/>
<evidence type="ECO:0000313" key="2">
    <source>
        <dbReference type="Proteomes" id="UP000002301"/>
    </source>
</evidence>
<dbReference type="PANTHER" id="PTHR43179:SF7">
    <property type="entry name" value="RHAMNOSYLTRANSFERASE WBBL"/>
    <property type="match status" value="1"/>
</dbReference>
<dbReference type="SUPFAM" id="SSF53448">
    <property type="entry name" value="Nucleotide-diphospho-sugar transferases"/>
    <property type="match status" value="1"/>
</dbReference>
<dbReference type="Gene3D" id="3.90.550.10">
    <property type="entry name" value="Spore Coat Polysaccharide Biosynthesis Protein SpsA, Chain A"/>
    <property type="match status" value="1"/>
</dbReference>